<reference evidence="1 2" key="1">
    <citation type="submission" date="2017-03" db="EMBL/GenBank/DDBJ databases">
        <title>Genome Sequence of Roseovarius mucosus strain SMR3 Isolated from a culture of the Diatom Skeletonema marinoi.</title>
        <authorList>
            <person name="Topel M."/>
            <person name="Pinder M."/>
            <person name="Johansson O.N."/>
            <person name="Kourtchenko O."/>
            <person name="Godhe A."/>
            <person name="Clarke A.K."/>
        </authorList>
    </citation>
    <scope>NUCLEOTIDE SEQUENCE [LARGE SCALE GENOMIC DNA]</scope>
    <source>
        <strain evidence="1 2">SMR3</strain>
    </source>
</reference>
<protein>
    <submittedName>
        <fullName evidence="1">Uncharacterized protein</fullName>
    </submittedName>
</protein>
<organism evidence="1 2">
    <name type="scientific">Roseovarius mucosus</name>
    <dbReference type="NCBI Taxonomy" id="215743"/>
    <lineage>
        <taxon>Bacteria</taxon>
        <taxon>Pseudomonadati</taxon>
        <taxon>Pseudomonadota</taxon>
        <taxon>Alphaproteobacteria</taxon>
        <taxon>Rhodobacterales</taxon>
        <taxon>Roseobacteraceae</taxon>
        <taxon>Roseovarius</taxon>
    </lineage>
</organism>
<dbReference type="AlphaFoldDB" id="A0A1V0RP29"/>
<dbReference type="Proteomes" id="UP000192273">
    <property type="component" value="Chromosome"/>
</dbReference>
<name>A0A1V0RP29_9RHOB</name>
<keyword evidence="2" id="KW-1185">Reference proteome</keyword>
<dbReference type="KEGG" id="rmm:ROSMUCSMR3_01971"/>
<proteinExistence type="predicted"/>
<evidence type="ECO:0000313" key="2">
    <source>
        <dbReference type="Proteomes" id="UP000192273"/>
    </source>
</evidence>
<accession>A0A1V0RP29</accession>
<dbReference type="EMBL" id="CP020474">
    <property type="protein sequence ID" value="ARE83446.1"/>
    <property type="molecule type" value="Genomic_DNA"/>
</dbReference>
<evidence type="ECO:0000313" key="1">
    <source>
        <dbReference type="EMBL" id="ARE83446.1"/>
    </source>
</evidence>
<gene>
    <name evidence="1" type="ORF">ROSMUCSMR3_01971</name>
</gene>
<sequence>MIGAVRPDLSCFDRPEVIKMVKNRLCVRAGDIARLAVDELAKCRSGAINVIGITTVGKRPDDGTARTHLSRKLTEKPKQIGYMLINMGPKDKAHPCARNCPRQGDVPEHIIDLNHPICAPQRAALGKASQLVCGADIGVAHIPIRSGQEGATKWSDFDPKLCRANTARDKIEESGIPLIKLPARPPTGSVACLFLSALRSTDSAKSGFSREFPARLSRFRARCAALVKDLGTVYTPPVAS</sequence>